<evidence type="ECO:0000313" key="6">
    <source>
        <dbReference type="EMBL" id="TGD71257.1"/>
    </source>
</evidence>
<dbReference type="PROSITE" id="PS51349">
    <property type="entry name" value="FMN_HYDROXY_ACID_DH_2"/>
    <property type="match status" value="1"/>
</dbReference>
<protein>
    <submittedName>
        <fullName evidence="6">Alpha-hydroxy-acid oxidizing protein</fullName>
    </submittedName>
</protein>
<proteinExistence type="predicted"/>
<keyword evidence="3" id="KW-0288">FMN</keyword>
<gene>
    <name evidence="6" type="ORF">E4634_18460</name>
</gene>
<feature type="non-terminal residue" evidence="6">
    <location>
        <position position="155"/>
    </location>
</feature>
<keyword evidence="7" id="KW-1185">Reference proteome</keyword>
<accession>A0A4Z0LVN2</accession>
<dbReference type="InterPro" id="IPR037396">
    <property type="entry name" value="FMN_HAD"/>
</dbReference>
<dbReference type="PANTHER" id="PTHR10578:SF107">
    <property type="entry name" value="2-HYDROXYACID OXIDASE 1"/>
    <property type="match status" value="1"/>
</dbReference>
<reference evidence="6 7" key="1">
    <citation type="submission" date="2019-04" db="EMBL/GenBank/DDBJ databases">
        <title>Taxonomy of novel Haliea sp. from mangrove soil of West Coast of India.</title>
        <authorList>
            <person name="Verma A."/>
            <person name="Kumar P."/>
            <person name="Krishnamurthi S."/>
        </authorList>
    </citation>
    <scope>NUCLEOTIDE SEQUENCE [LARGE SCALE GENOMIC DNA]</scope>
    <source>
        <strain evidence="6 7">SAOS-164</strain>
    </source>
</reference>
<comment type="caution">
    <text evidence="6">The sequence shown here is derived from an EMBL/GenBank/DDBJ whole genome shotgun (WGS) entry which is preliminary data.</text>
</comment>
<feature type="domain" description="FMN hydroxy acid dehydrogenase" evidence="5">
    <location>
        <begin position="6"/>
        <end position="155"/>
    </location>
</feature>
<evidence type="ECO:0000256" key="4">
    <source>
        <dbReference type="ARBA" id="ARBA00023002"/>
    </source>
</evidence>
<evidence type="ECO:0000259" key="5">
    <source>
        <dbReference type="PROSITE" id="PS51349"/>
    </source>
</evidence>
<dbReference type="Pfam" id="PF01070">
    <property type="entry name" value="FMN_dh"/>
    <property type="match status" value="1"/>
</dbReference>
<dbReference type="SUPFAM" id="SSF51395">
    <property type="entry name" value="FMN-linked oxidoreductases"/>
    <property type="match status" value="1"/>
</dbReference>
<dbReference type="Gene3D" id="3.20.20.70">
    <property type="entry name" value="Aldolase class I"/>
    <property type="match status" value="1"/>
</dbReference>
<dbReference type="RefSeq" id="WP_206046947.1">
    <property type="nucleotide sequence ID" value="NZ_SRLE01000014.1"/>
</dbReference>
<organism evidence="6 7">
    <name type="scientific">Mangrovimicrobium sediminis</name>
    <dbReference type="NCBI Taxonomy" id="2562682"/>
    <lineage>
        <taxon>Bacteria</taxon>
        <taxon>Pseudomonadati</taxon>
        <taxon>Pseudomonadota</taxon>
        <taxon>Gammaproteobacteria</taxon>
        <taxon>Cellvibrionales</taxon>
        <taxon>Halieaceae</taxon>
        <taxon>Mangrovimicrobium</taxon>
    </lineage>
</organism>
<dbReference type="Proteomes" id="UP000298050">
    <property type="component" value="Unassembled WGS sequence"/>
</dbReference>
<dbReference type="InterPro" id="IPR013785">
    <property type="entry name" value="Aldolase_TIM"/>
</dbReference>
<dbReference type="PANTHER" id="PTHR10578">
    <property type="entry name" value="S -2-HYDROXY-ACID OXIDASE-RELATED"/>
    <property type="match status" value="1"/>
</dbReference>
<comment type="cofactor">
    <cofactor evidence="1">
        <name>FMN</name>
        <dbReference type="ChEBI" id="CHEBI:58210"/>
    </cofactor>
</comment>
<dbReference type="EMBL" id="SRLE01000014">
    <property type="protein sequence ID" value="TGD71257.1"/>
    <property type="molecule type" value="Genomic_DNA"/>
</dbReference>
<evidence type="ECO:0000313" key="7">
    <source>
        <dbReference type="Proteomes" id="UP000298050"/>
    </source>
</evidence>
<name>A0A4Z0LVN2_9GAMM</name>
<dbReference type="GO" id="GO:0016491">
    <property type="term" value="F:oxidoreductase activity"/>
    <property type="evidence" value="ECO:0007669"/>
    <property type="project" value="UniProtKB-KW"/>
</dbReference>
<keyword evidence="4" id="KW-0560">Oxidoreductase</keyword>
<dbReference type="AlphaFoldDB" id="A0A4Z0LVN2"/>
<dbReference type="InterPro" id="IPR000262">
    <property type="entry name" value="FMN-dep_DH"/>
</dbReference>
<evidence type="ECO:0000256" key="2">
    <source>
        <dbReference type="ARBA" id="ARBA00022630"/>
    </source>
</evidence>
<evidence type="ECO:0000256" key="3">
    <source>
        <dbReference type="ARBA" id="ARBA00022643"/>
    </source>
</evidence>
<evidence type="ECO:0000256" key="1">
    <source>
        <dbReference type="ARBA" id="ARBA00001917"/>
    </source>
</evidence>
<sequence>MRFGLRDPAPPVSVAAWRELARKRLPDMAWQYIESAADDGLTRSENETGFARWRLRQRSLAGVSAPRMSVEMAGQSLALPVALAPTGAAGISHWTGDIAATCAAEARGTRAVISTAASYTLEEIARATDCDHWFQLYPFGDRGPVQRLMARAAAA</sequence>
<keyword evidence="2" id="KW-0285">Flavoprotein</keyword>